<feature type="active site" evidence="3">
    <location>
        <position position="46"/>
    </location>
</feature>
<name>A0A7V1PV77_CALAY</name>
<dbReference type="NCBIfam" id="TIGR00654">
    <property type="entry name" value="PhzF_family"/>
    <property type="match status" value="1"/>
</dbReference>
<accession>A0A7V1PV77</accession>
<proteinExistence type="inferred from homology"/>
<dbReference type="Pfam" id="PF02567">
    <property type="entry name" value="PhzC-PhzF"/>
    <property type="match status" value="1"/>
</dbReference>
<evidence type="ECO:0000313" key="4">
    <source>
        <dbReference type="EMBL" id="HED11097.1"/>
    </source>
</evidence>
<gene>
    <name evidence="4" type="ORF">ENJ10_10450</name>
</gene>
<dbReference type="PANTHER" id="PTHR13774:SF17">
    <property type="entry name" value="PHENAZINE BIOSYNTHESIS-LIKE DOMAIN-CONTAINING PROTEIN"/>
    <property type="match status" value="1"/>
</dbReference>
<dbReference type="Proteomes" id="UP000886005">
    <property type="component" value="Unassembled WGS sequence"/>
</dbReference>
<comment type="caution">
    <text evidence="4">The sequence shown here is derived from an EMBL/GenBank/DDBJ whole genome shotgun (WGS) entry which is preliminary data.</text>
</comment>
<dbReference type="AlphaFoldDB" id="A0A7V1PV77"/>
<organism evidence="4">
    <name type="scientific">Caldithrix abyssi</name>
    <dbReference type="NCBI Taxonomy" id="187145"/>
    <lineage>
        <taxon>Bacteria</taxon>
        <taxon>Pseudomonadati</taxon>
        <taxon>Calditrichota</taxon>
        <taxon>Calditrichia</taxon>
        <taxon>Calditrichales</taxon>
        <taxon>Calditrichaceae</taxon>
        <taxon>Caldithrix</taxon>
    </lineage>
</organism>
<comment type="similarity">
    <text evidence="1">Belongs to the PhzF family.</text>
</comment>
<dbReference type="SUPFAM" id="SSF54506">
    <property type="entry name" value="Diaminopimelate epimerase-like"/>
    <property type="match status" value="1"/>
</dbReference>
<keyword evidence="2" id="KW-0413">Isomerase</keyword>
<dbReference type="EMBL" id="DRLD01000286">
    <property type="protein sequence ID" value="HED11097.1"/>
    <property type="molecule type" value="Genomic_DNA"/>
</dbReference>
<evidence type="ECO:0000256" key="1">
    <source>
        <dbReference type="ARBA" id="ARBA00008270"/>
    </source>
</evidence>
<evidence type="ECO:0000256" key="2">
    <source>
        <dbReference type="ARBA" id="ARBA00023235"/>
    </source>
</evidence>
<dbReference type="InterPro" id="IPR003719">
    <property type="entry name" value="Phenazine_PhzF-like"/>
</dbReference>
<evidence type="ECO:0000256" key="3">
    <source>
        <dbReference type="PIRSR" id="PIRSR016184-1"/>
    </source>
</evidence>
<dbReference type="GO" id="GO:0005737">
    <property type="term" value="C:cytoplasm"/>
    <property type="evidence" value="ECO:0007669"/>
    <property type="project" value="TreeGrafter"/>
</dbReference>
<dbReference type="Gene3D" id="3.10.310.10">
    <property type="entry name" value="Diaminopimelate Epimerase, Chain A, domain 1"/>
    <property type="match status" value="2"/>
</dbReference>
<protein>
    <submittedName>
        <fullName evidence="4">PhzF family phenazine biosynthesis protein</fullName>
    </submittedName>
</protein>
<reference evidence="4" key="1">
    <citation type="journal article" date="2020" name="mSystems">
        <title>Genome- and Community-Level Interaction Insights into Carbon Utilization and Element Cycling Functions of Hydrothermarchaeota in Hydrothermal Sediment.</title>
        <authorList>
            <person name="Zhou Z."/>
            <person name="Liu Y."/>
            <person name="Xu W."/>
            <person name="Pan J."/>
            <person name="Luo Z.H."/>
            <person name="Li M."/>
        </authorList>
    </citation>
    <scope>NUCLEOTIDE SEQUENCE [LARGE SCALE GENOMIC DNA]</scope>
    <source>
        <strain evidence="4">HyVt-456</strain>
    </source>
</reference>
<sequence length="261" mass="29710">MKMPIYQVDAFTKKIFQGNPAAVCFPEQWPDHSTMQRIAAENNLSETAFLVPLDEDYHLRWFTPQIEVELCGHATLAAAHVLFNHRGYKSEEISFQTKSGLLKVIRRDDLLCMDFPARFPQAVDVPQDLIDGLGVDPKLVLKDMNYLVVLDSEKTVRRLKPRFRVLSRITYAGFICTAPSDDPEYDFVSRYFAPYAGINEDPVTGSIHTTLTTYWSKKLNKKKLVGRQISKRGGVIYCEEKGDRTQISGHAVTFMQGEIEV</sequence>
<dbReference type="PIRSF" id="PIRSF016184">
    <property type="entry name" value="PhzC_PhzF"/>
    <property type="match status" value="1"/>
</dbReference>
<dbReference type="PANTHER" id="PTHR13774">
    <property type="entry name" value="PHENAZINE BIOSYNTHESIS PROTEIN"/>
    <property type="match status" value="1"/>
</dbReference>
<dbReference type="GO" id="GO:0016853">
    <property type="term" value="F:isomerase activity"/>
    <property type="evidence" value="ECO:0007669"/>
    <property type="project" value="UniProtKB-KW"/>
</dbReference>